<keyword evidence="3" id="KW-1185">Reference proteome</keyword>
<reference evidence="2 3" key="2">
    <citation type="journal article" date="2011" name="Stand. Genomic Sci.">
        <title>Complete genome sequence of Isosphaera pallida type strain (IS1B).</title>
        <authorList>
            <consortium name="US DOE Joint Genome Institute (JGI-PGF)"/>
            <person name="Goker M."/>
            <person name="Cleland D."/>
            <person name="Saunders E."/>
            <person name="Lapidus A."/>
            <person name="Nolan M."/>
            <person name="Lucas S."/>
            <person name="Hammon N."/>
            <person name="Deshpande S."/>
            <person name="Cheng J.F."/>
            <person name="Tapia R."/>
            <person name="Han C."/>
            <person name="Goodwin L."/>
            <person name="Pitluck S."/>
            <person name="Liolios K."/>
            <person name="Pagani I."/>
            <person name="Ivanova N."/>
            <person name="Mavromatis K."/>
            <person name="Pati A."/>
            <person name="Chen A."/>
            <person name="Palaniappan K."/>
            <person name="Land M."/>
            <person name="Hauser L."/>
            <person name="Chang Y.J."/>
            <person name="Jeffries C.D."/>
            <person name="Detter J.C."/>
            <person name="Beck B."/>
            <person name="Woyke T."/>
            <person name="Bristow J."/>
            <person name="Eisen J.A."/>
            <person name="Markowitz V."/>
            <person name="Hugenholtz P."/>
            <person name="Kyrpides N.C."/>
            <person name="Klenk H.P."/>
        </authorList>
    </citation>
    <scope>NUCLEOTIDE SEQUENCE [LARGE SCALE GENOMIC DNA]</scope>
    <source>
        <strain evidence="3">ATCC 43644 / DSM 9630 / IS1B</strain>
    </source>
</reference>
<dbReference type="RefSeq" id="WP_013564901.1">
    <property type="nucleotide sequence ID" value="NC_014962.1"/>
</dbReference>
<sequence length="178" mass="19348">MLVLTLLVFAEAFPCQAATIRTSSLDSWQTDEFHAFWQTPSSEIAAQIIPDSTSWTITSIKSGLLLACLTATKPDWQVVLTTTNTVPHRVPLPIVGAVNSSQIAVSGEMFWAFTSTFAPSSFANGTLSWTLGGSPEKEMEPLNPVLPTSFKEVRSLGELPDFSAAIWRAMPTESSLLR</sequence>
<evidence type="ECO:0000313" key="2">
    <source>
        <dbReference type="EMBL" id="ADV62613.1"/>
    </source>
</evidence>
<evidence type="ECO:0000313" key="3">
    <source>
        <dbReference type="Proteomes" id="UP000008631"/>
    </source>
</evidence>
<dbReference type="AlphaFoldDB" id="E8R3M8"/>
<dbReference type="Proteomes" id="UP000008631">
    <property type="component" value="Chromosome"/>
</dbReference>
<organism evidence="2 3">
    <name type="scientific">Isosphaera pallida (strain ATCC 43644 / DSM 9630 / IS1B)</name>
    <dbReference type="NCBI Taxonomy" id="575540"/>
    <lineage>
        <taxon>Bacteria</taxon>
        <taxon>Pseudomonadati</taxon>
        <taxon>Planctomycetota</taxon>
        <taxon>Planctomycetia</taxon>
        <taxon>Isosphaerales</taxon>
        <taxon>Isosphaeraceae</taxon>
        <taxon>Isosphaera</taxon>
    </lineage>
</organism>
<evidence type="ECO:0000256" key="1">
    <source>
        <dbReference type="SAM" id="SignalP"/>
    </source>
</evidence>
<protein>
    <submittedName>
        <fullName evidence="2">Uncharacterized protein</fullName>
    </submittedName>
</protein>
<dbReference type="HOGENOM" id="CLU_1508660_0_0_0"/>
<feature type="chain" id="PRO_5003229999" evidence="1">
    <location>
        <begin position="18"/>
        <end position="178"/>
    </location>
</feature>
<keyword evidence="1" id="KW-0732">Signal</keyword>
<gene>
    <name evidence="2" type="ordered locus">Isop_2033</name>
</gene>
<reference key="1">
    <citation type="submission" date="2010-11" db="EMBL/GenBank/DDBJ databases">
        <title>The complete sequence of chromosome of Isophaera pallida ATCC 43644.</title>
        <authorList>
            <consortium name="US DOE Joint Genome Institute (JGI-PGF)"/>
            <person name="Lucas S."/>
            <person name="Copeland A."/>
            <person name="Lapidus A."/>
            <person name="Bruce D."/>
            <person name="Goodwin L."/>
            <person name="Pitluck S."/>
            <person name="Kyrpides N."/>
            <person name="Mavromatis K."/>
            <person name="Pagani I."/>
            <person name="Ivanova N."/>
            <person name="Saunders E."/>
            <person name="Brettin T."/>
            <person name="Detter J.C."/>
            <person name="Han C."/>
            <person name="Tapia R."/>
            <person name="Land M."/>
            <person name="Hauser L."/>
            <person name="Markowitz V."/>
            <person name="Cheng J.-F."/>
            <person name="Hugenholtz P."/>
            <person name="Woyke T."/>
            <person name="Wu D."/>
            <person name="Eisen J.A."/>
        </authorList>
    </citation>
    <scope>NUCLEOTIDE SEQUENCE</scope>
    <source>
        <strain>ATCC 43644</strain>
    </source>
</reference>
<name>E8R3M8_ISOPI</name>
<dbReference type="InParanoid" id="E8R3M8"/>
<dbReference type="KEGG" id="ipa:Isop_2033"/>
<feature type="signal peptide" evidence="1">
    <location>
        <begin position="1"/>
        <end position="17"/>
    </location>
</feature>
<accession>E8R3M8</accession>
<dbReference type="EMBL" id="CP002353">
    <property type="protein sequence ID" value="ADV62613.1"/>
    <property type="molecule type" value="Genomic_DNA"/>
</dbReference>
<proteinExistence type="predicted"/>